<evidence type="ECO:0000313" key="5">
    <source>
        <dbReference type="Proteomes" id="UP000623129"/>
    </source>
</evidence>
<dbReference type="PANTHER" id="PTHR47926:SF382">
    <property type="entry name" value="PENTACOTRIPEPTIDE-REPEAT REGION OF PRORP DOMAIN-CONTAINING PROTEIN"/>
    <property type="match status" value="1"/>
</dbReference>
<dbReference type="NCBIfam" id="TIGR00756">
    <property type="entry name" value="PPR"/>
    <property type="match status" value="4"/>
</dbReference>
<gene>
    <name evidence="4" type="ORF">FCM35_KLT21706</name>
</gene>
<organism evidence="4 5">
    <name type="scientific">Carex littledalei</name>
    <dbReference type="NCBI Taxonomy" id="544730"/>
    <lineage>
        <taxon>Eukaryota</taxon>
        <taxon>Viridiplantae</taxon>
        <taxon>Streptophyta</taxon>
        <taxon>Embryophyta</taxon>
        <taxon>Tracheophyta</taxon>
        <taxon>Spermatophyta</taxon>
        <taxon>Magnoliopsida</taxon>
        <taxon>Liliopsida</taxon>
        <taxon>Poales</taxon>
        <taxon>Cyperaceae</taxon>
        <taxon>Cyperoideae</taxon>
        <taxon>Cariceae</taxon>
        <taxon>Carex</taxon>
        <taxon>Carex subgen. Euthyceras</taxon>
    </lineage>
</organism>
<feature type="repeat" description="PPR" evidence="3">
    <location>
        <begin position="349"/>
        <end position="383"/>
    </location>
</feature>
<dbReference type="EMBL" id="SWLB01000009">
    <property type="protein sequence ID" value="KAF3335102.1"/>
    <property type="molecule type" value="Genomic_DNA"/>
</dbReference>
<feature type="repeat" description="PPR" evidence="3">
    <location>
        <begin position="185"/>
        <end position="219"/>
    </location>
</feature>
<sequence>MDLTAFDNLESWTHIVTPHAVKCRLPSRRLRTSQLNRVRVNLSSSIGSAPQAPTLLPLFLSMPSPKFDSTSTRPRPRPASHLLSLLSRHISQGNLSLAISSLPLFSRAGLRPPFSLLSSLLHRCLLSLSSLYLVHELYLFLRISRLYASAVPSSAPLATHLLCFHFLNADLSQADNLFAIMPNPTLYSYNVMLSGYARLGLMDRAKYLFGLMPYRDFVSWNTVILAFSRNGSPYDAVGFYFWLRRSSYGYNCYTFTGLLLACNQILDPWLVKQVHKQLFIIGFCWTNLVISSSLVDAYARSGLLSDARNVFDEMPVKDLRAWTVMVHGYAKSDSLEYAHRLFDMMPERNLITWNALIGGYIRFGQPLKALDLFRKMVNMGIKLDHFHFSSSLTACASASARVLKYGKQIHGYLIRTYLKPNSVVLSVLIDMYSKCGDLAGARRVFNGASLSKRDLVVWSTILMSALS</sequence>
<protein>
    <submittedName>
        <fullName evidence="4">Pentatricopeptide repeat-containing protein</fullName>
    </submittedName>
</protein>
<dbReference type="OrthoDB" id="185373at2759"/>
<proteinExistence type="predicted"/>
<dbReference type="GO" id="GO:0003723">
    <property type="term" value="F:RNA binding"/>
    <property type="evidence" value="ECO:0007669"/>
    <property type="project" value="InterPro"/>
</dbReference>
<evidence type="ECO:0000256" key="3">
    <source>
        <dbReference type="PROSITE-ProRule" id="PRU00708"/>
    </source>
</evidence>
<dbReference type="Proteomes" id="UP000623129">
    <property type="component" value="Unassembled WGS sequence"/>
</dbReference>
<accession>A0A833R6C4</accession>
<dbReference type="InterPro" id="IPR046960">
    <property type="entry name" value="PPR_At4g14850-like_plant"/>
</dbReference>
<dbReference type="InterPro" id="IPR002885">
    <property type="entry name" value="PPR_rpt"/>
</dbReference>
<evidence type="ECO:0000313" key="4">
    <source>
        <dbReference type="EMBL" id="KAF3335102.1"/>
    </source>
</evidence>
<feature type="repeat" description="PPR" evidence="3">
    <location>
        <begin position="287"/>
        <end position="321"/>
    </location>
</feature>
<dbReference type="PANTHER" id="PTHR47926">
    <property type="entry name" value="PENTATRICOPEPTIDE REPEAT-CONTAINING PROTEIN"/>
    <property type="match status" value="1"/>
</dbReference>
<keyword evidence="1" id="KW-0677">Repeat</keyword>
<dbReference type="Pfam" id="PF01535">
    <property type="entry name" value="PPR"/>
    <property type="match status" value="4"/>
</dbReference>
<name>A0A833R6C4_9POAL</name>
<comment type="caution">
    <text evidence="4">The sequence shown here is derived from an EMBL/GenBank/DDBJ whole genome shotgun (WGS) entry which is preliminary data.</text>
</comment>
<dbReference type="InterPro" id="IPR011990">
    <property type="entry name" value="TPR-like_helical_dom_sf"/>
</dbReference>
<dbReference type="GO" id="GO:0009451">
    <property type="term" value="P:RNA modification"/>
    <property type="evidence" value="ECO:0007669"/>
    <property type="project" value="InterPro"/>
</dbReference>
<dbReference type="Gene3D" id="1.25.40.10">
    <property type="entry name" value="Tetratricopeptide repeat domain"/>
    <property type="match status" value="2"/>
</dbReference>
<dbReference type="AlphaFoldDB" id="A0A833R6C4"/>
<keyword evidence="2" id="KW-0809">Transit peptide</keyword>
<evidence type="ECO:0000256" key="2">
    <source>
        <dbReference type="ARBA" id="ARBA00022946"/>
    </source>
</evidence>
<dbReference type="Pfam" id="PF13041">
    <property type="entry name" value="PPR_2"/>
    <property type="match status" value="1"/>
</dbReference>
<evidence type="ECO:0000256" key="1">
    <source>
        <dbReference type="ARBA" id="ARBA00022737"/>
    </source>
</evidence>
<reference evidence="4" key="1">
    <citation type="submission" date="2020-01" db="EMBL/GenBank/DDBJ databases">
        <title>Genome sequence of Kobresia littledalei, the first chromosome-level genome in the family Cyperaceae.</title>
        <authorList>
            <person name="Qu G."/>
        </authorList>
    </citation>
    <scope>NUCLEOTIDE SEQUENCE</scope>
    <source>
        <strain evidence="4">C.B.Clarke</strain>
        <tissue evidence="4">Leaf</tissue>
    </source>
</reference>
<dbReference type="PROSITE" id="PS51375">
    <property type="entry name" value="PPR"/>
    <property type="match status" value="3"/>
</dbReference>
<keyword evidence="5" id="KW-1185">Reference proteome</keyword>